<comment type="caution">
    <text evidence="3">The sequence shown here is derived from an EMBL/GenBank/DDBJ whole genome shotgun (WGS) entry which is preliminary data.</text>
</comment>
<sequence length="177" mass="19199">MGVVTEAGAVRFERRLKGPLARVWSHLTQSDLRAKWLAAGTMEPFVGGAVALTFENDTLGDPPVPATGPYACHGGTQPLAGRVTAWEPERRLGFTFGLDKEGRPASEVLIELTPDGDQVRMVLTHRRLADRAAMLSVSGGWHAHLHLLSEVLEGTPRSPFWTVLDPLAKAYDARLPG</sequence>
<protein>
    <submittedName>
        <fullName evidence="3">SRPBCC family protein</fullName>
    </submittedName>
</protein>
<dbReference type="Pfam" id="PF08327">
    <property type="entry name" value="AHSA1"/>
    <property type="match status" value="1"/>
</dbReference>
<dbReference type="CDD" id="cd08899">
    <property type="entry name" value="SRPBCC_CalC_Aha1-like_6"/>
    <property type="match status" value="1"/>
</dbReference>
<dbReference type="Proteomes" id="UP000269692">
    <property type="component" value="Unassembled WGS sequence"/>
</dbReference>
<keyword evidence="4" id="KW-1185">Reference proteome</keyword>
<dbReference type="Gene3D" id="3.30.530.20">
    <property type="match status" value="1"/>
</dbReference>
<dbReference type="AlphaFoldDB" id="A0A3L7A9P5"/>
<dbReference type="EMBL" id="RCTF01000012">
    <property type="protein sequence ID" value="RLP76745.1"/>
    <property type="molecule type" value="Genomic_DNA"/>
</dbReference>
<comment type="similarity">
    <text evidence="1">Belongs to the AHA1 family.</text>
</comment>
<name>A0A3L7A9P5_9HYPH</name>
<reference evidence="3 4" key="1">
    <citation type="submission" date="2018-10" db="EMBL/GenBank/DDBJ databases">
        <title>Xanthobacter tagetidis genome sequencing and assembly.</title>
        <authorList>
            <person name="Maclea K.S."/>
            <person name="Goen A.E."/>
            <person name="Fatima S.A."/>
        </authorList>
    </citation>
    <scope>NUCLEOTIDE SEQUENCE [LARGE SCALE GENOMIC DNA]</scope>
    <source>
        <strain evidence="3 4">ATCC 700314</strain>
    </source>
</reference>
<organism evidence="3 4">
    <name type="scientific">Xanthobacter tagetidis</name>
    <dbReference type="NCBI Taxonomy" id="60216"/>
    <lineage>
        <taxon>Bacteria</taxon>
        <taxon>Pseudomonadati</taxon>
        <taxon>Pseudomonadota</taxon>
        <taxon>Alphaproteobacteria</taxon>
        <taxon>Hyphomicrobiales</taxon>
        <taxon>Xanthobacteraceae</taxon>
        <taxon>Xanthobacter</taxon>
    </lineage>
</organism>
<feature type="domain" description="Activator of Hsp90 ATPase homologue 1/2-like C-terminal" evidence="2">
    <location>
        <begin position="19"/>
        <end position="153"/>
    </location>
</feature>
<evidence type="ECO:0000259" key="2">
    <source>
        <dbReference type="Pfam" id="PF08327"/>
    </source>
</evidence>
<evidence type="ECO:0000256" key="1">
    <source>
        <dbReference type="ARBA" id="ARBA00006817"/>
    </source>
</evidence>
<evidence type="ECO:0000313" key="4">
    <source>
        <dbReference type="Proteomes" id="UP000269692"/>
    </source>
</evidence>
<proteinExistence type="inferred from homology"/>
<dbReference type="InterPro" id="IPR023393">
    <property type="entry name" value="START-like_dom_sf"/>
</dbReference>
<evidence type="ECO:0000313" key="3">
    <source>
        <dbReference type="EMBL" id="RLP76745.1"/>
    </source>
</evidence>
<gene>
    <name evidence="3" type="ORF">D9R14_14750</name>
</gene>
<dbReference type="InterPro" id="IPR013538">
    <property type="entry name" value="ASHA1/2-like_C"/>
</dbReference>
<dbReference type="SUPFAM" id="SSF55961">
    <property type="entry name" value="Bet v1-like"/>
    <property type="match status" value="1"/>
</dbReference>
<dbReference type="OrthoDB" id="9800600at2"/>
<accession>A0A3L7A9P5</accession>